<accession>A0ABD0YJL9</accession>
<evidence type="ECO:0000313" key="3">
    <source>
        <dbReference type="EMBL" id="KAL1123282.1"/>
    </source>
</evidence>
<feature type="domain" description="EDR1/CTR1/ARMC3-like peptidase-like" evidence="2">
    <location>
        <begin position="238"/>
        <end position="365"/>
    </location>
</feature>
<dbReference type="EMBL" id="JBFDAA010000012">
    <property type="protein sequence ID" value="KAL1123282.1"/>
    <property type="molecule type" value="Genomic_DNA"/>
</dbReference>
<comment type="caution">
    <text evidence="3">The sequence shown here is derived from an EMBL/GenBank/DDBJ whole genome shotgun (WGS) entry which is preliminary data.</text>
</comment>
<reference evidence="3 4" key="1">
    <citation type="submission" date="2024-07" db="EMBL/GenBank/DDBJ databases">
        <title>Chromosome-level genome assembly of the water stick insect Ranatra chinensis (Heteroptera: Nepidae).</title>
        <authorList>
            <person name="Liu X."/>
        </authorList>
    </citation>
    <scope>NUCLEOTIDE SEQUENCE [LARGE SCALE GENOMIC DNA]</scope>
    <source>
        <strain evidence="3">Cailab_2021Rc</strain>
        <tissue evidence="3">Muscle</tissue>
    </source>
</reference>
<dbReference type="Proteomes" id="UP001558652">
    <property type="component" value="Unassembled WGS sequence"/>
</dbReference>
<dbReference type="InterPro" id="IPR052441">
    <property type="entry name" value="Armadillo-Ser/Thr_Kinase"/>
</dbReference>
<keyword evidence="1" id="KW-0677">Repeat</keyword>
<evidence type="ECO:0000256" key="1">
    <source>
        <dbReference type="ARBA" id="ARBA00022737"/>
    </source>
</evidence>
<sequence>MASKRRNMFYQNNKQETTEIDCPKLKSIADIILEQHLPAKLVYFRQLSMDDLIADGFYMTKERTKYFRLLGEESPDLTVYMINFQDYEGIPSGPMFSRESSKSKHVLTNMFRRLDAIFSLSDCEYNMFYENKKQETTEIGVSEGCPDEQVNSGWDKLIVTADSFESGPESPVGVTPSEDNGEASWAAFSSDSEWIHPFLPADPYLPQILTDLRRSLNITKRDTIGVNTNSALDRGRVEEKIAAVTKVVVERMSRGGVSDEGIEPSCCNTASIDLHIAQLRRMLGTNVVPMGYLRVGRQLERSVLFKSLADKIGLLCALKLGDYNSAWVEVPVPLTRTETPKYKYPLNFLKANYIVDLVYEPGRLIRIGSQEASDYCCAPTGLRVKHHYPLLC</sequence>
<keyword evidence="4" id="KW-1185">Reference proteome</keyword>
<dbReference type="InterPro" id="IPR055164">
    <property type="entry name" value="EDR1/CTR1/ARMC3-like_pept-like"/>
</dbReference>
<protein>
    <recommendedName>
        <fullName evidence="2">EDR1/CTR1/ARMC3-like peptidase-like domain-containing protein</fullName>
    </recommendedName>
</protein>
<dbReference type="AlphaFoldDB" id="A0ABD0YJL9"/>
<evidence type="ECO:0000313" key="4">
    <source>
        <dbReference type="Proteomes" id="UP001558652"/>
    </source>
</evidence>
<dbReference type="PANTHER" id="PTHR46618:SF1">
    <property type="entry name" value="ARMADILLO REPEAT-CONTAINING PROTEIN 3"/>
    <property type="match status" value="1"/>
</dbReference>
<evidence type="ECO:0000259" key="2">
    <source>
        <dbReference type="Pfam" id="PF14381"/>
    </source>
</evidence>
<organism evidence="3 4">
    <name type="scientific">Ranatra chinensis</name>
    <dbReference type="NCBI Taxonomy" id="642074"/>
    <lineage>
        <taxon>Eukaryota</taxon>
        <taxon>Metazoa</taxon>
        <taxon>Ecdysozoa</taxon>
        <taxon>Arthropoda</taxon>
        <taxon>Hexapoda</taxon>
        <taxon>Insecta</taxon>
        <taxon>Pterygota</taxon>
        <taxon>Neoptera</taxon>
        <taxon>Paraneoptera</taxon>
        <taxon>Hemiptera</taxon>
        <taxon>Heteroptera</taxon>
        <taxon>Panheteroptera</taxon>
        <taxon>Nepomorpha</taxon>
        <taxon>Nepidae</taxon>
        <taxon>Ranatrinae</taxon>
        <taxon>Ranatra</taxon>
    </lineage>
</organism>
<name>A0ABD0YJL9_9HEMI</name>
<dbReference type="PANTHER" id="PTHR46618">
    <property type="entry name" value="ARMADILLO REPEAT-CONTAINING PROTEIN 3"/>
    <property type="match status" value="1"/>
</dbReference>
<proteinExistence type="predicted"/>
<gene>
    <name evidence="3" type="ORF">AAG570_002368</name>
</gene>
<dbReference type="Pfam" id="PF14381">
    <property type="entry name" value="EDR1_CTR1_ARMC3_pept"/>
    <property type="match status" value="1"/>
</dbReference>